<feature type="compositionally biased region" description="Basic and acidic residues" evidence="2">
    <location>
        <begin position="81"/>
        <end position="98"/>
    </location>
</feature>
<feature type="region of interest" description="Disordered" evidence="2">
    <location>
        <begin position="37"/>
        <end position="105"/>
    </location>
</feature>
<evidence type="ECO:0000313" key="3">
    <source>
        <dbReference type="EMBL" id="OGF64622.1"/>
    </source>
</evidence>
<feature type="compositionally biased region" description="Basic and acidic residues" evidence="2">
    <location>
        <begin position="37"/>
        <end position="48"/>
    </location>
</feature>
<evidence type="ECO:0000313" key="4">
    <source>
        <dbReference type="Proteomes" id="UP000178943"/>
    </source>
</evidence>
<protein>
    <submittedName>
        <fullName evidence="3">Uncharacterized protein</fullName>
    </submittedName>
</protein>
<comment type="caution">
    <text evidence="3">The sequence shown here is derived from an EMBL/GenBank/DDBJ whole genome shotgun (WGS) entry which is preliminary data.</text>
</comment>
<evidence type="ECO:0000256" key="2">
    <source>
        <dbReference type="SAM" id="MobiDB-lite"/>
    </source>
</evidence>
<evidence type="ECO:0000256" key="1">
    <source>
        <dbReference type="SAM" id="Coils"/>
    </source>
</evidence>
<feature type="coiled-coil region" evidence="1">
    <location>
        <begin position="114"/>
        <end position="185"/>
    </location>
</feature>
<organism evidence="3 4">
    <name type="scientific">Candidatus Fischerbacteria bacterium RBG_13_37_8</name>
    <dbReference type="NCBI Taxonomy" id="1817863"/>
    <lineage>
        <taxon>Bacteria</taxon>
        <taxon>Candidatus Fischeribacteriota</taxon>
    </lineage>
</organism>
<gene>
    <name evidence="3" type="ORF">A2Y62_00535</name>
</gene>
<keyword evidence="1" id="KW-0175">Coiled coil</keyword>
<name>A0A1F5VMG8_9BACT</name>
<sequence length="198" mass="22380">MRILRYLIAICSIITISLFLCDHLYSQSLVEAAKKEKERREKIKKDSKVINNEALEEHLKGKGDTPGTITQSGEVSEEETETKTEGKESESKEEEFKGPTDFNGNDEAYWKGKIQLAKQKVSDLEKQVTDLQSQINALQASFYTIDDPNQRQSLNAEINNTQELLNKTKADLEIAKDALAATREEGRRNGALPGWIYD</sequence>
<reference evidence="3 4" key="1">
    <citation type="journal article" date="2016" name="Nat. Commun.">
        <title>Thousands of microbial genomes shed light on interconnected biogeochemical processes in an aquifer system.</title>
        <authorList>
            <person name="Anantharaman K."/>
            <person name="Brown C.T."/>
            <person name="Hug L.A."/>
            <person name="Sharon I."/>
            <person name="Castelle C.J."/>
            <person name="Probst A.J."/>
            <person name="Thomas B.C."/>
            <person name="Singh A."/>
            <person name="Wilkins M.J."/>
            <person name="Karaoz U."/>
            <person name="Brodie E.L."/>
            <person name="Williams K.H."/>
            <person name="Hubbard S.S."/>
            <person name="Banfield J.F."/>
        </authorList>
    </citation>
    <scope>NUCLEOTIDE SEQUENCE [LARGE SCALE GENOMIC DNA]</scope>
</reference>
<dbReference type="EMBL" id="MFGW01000135">
    <property type="protein sequence ID" value="OGF64622.1"/>
    <property type="molecule type" value="Genomic_DNA"/>
</dbReference>
<accession>A0A1F5VMG8</accession>
<proteinExistence type="predicted"/>
<dbReference type="Proteomes" id="UP000178943">
    <property type="component" value="Unassembled WGS sequence"/>
</dbReference>
<dbReference type="AlphaFoldDB" id="A0A1F5VMG8"/>